<dbReference type="GO" id="GO:0005829">
    <property type="term" value="C:cytosol"/>
    <property type="evidence" value="ECO:0007669"/>
    <property type="project" value="TreeGrafter"/>
</dbReference>
<dbReference type="Gene3D" id="1.10.10.10">
    <property type="entry name" value="Winged helix-like DNA-binding domain superfamily/Winged helix DNA-binding domain"/>
    <property type="match status" value="1"/>
</dbReference>
<feature type="domain" description="HTH lysR-type" evidence="6">
    <location>
        <begin position="16"/>
        <end position="73"/>
    </location>
</feature>
<dbReference type="Gene3D" id="3.40.190.290">
    <property type="match status" value="1"/>
</dbReference>
<evidence type="ECO:0000256" key="5">
    <source>
        <dbReference type="ARBA" id="ARBA00023163"/>
    </source>
</evidence>
<dbReference type="PANTHER" id="PTHR30419">
    <property type="entry name" value="HTH-TYPE TRANSCRIPTIONAL REGULATOR YBHD"/>
    <property type="match status" value="1"/>
</dbReference>
<gene>
    <name evidence="7" type="primary">gbpR</name>
    <name evidence="7" type="ORF">BN961_02057</name>
</gene>
<name>A0A090MSN3_AFIFE</name>
<evidence type="ECO:0000256" key="3">
    <source>
        <dbReference type="ARBA" id="ARBA00023015"/>
    </source>
</evidence>
<dbReference type="STRING" id="1035.BN961_02057"/>
<dbReference type="GO" id="GO:0003677">
    <property type="term" value="F:DNA binding"/>
    <property type="evidence" value="ECO:0007669"/>
    <property type="project" value="UniProtKB-KW"/>
</dbReference>
<dbReference type="Proteomes" id="UP000035762">
    <property type="component" value="Unassembled WGS sequence"/>
</dbReference>
<dbReference type="RefSeq" id="WP_009340600.1">
    <property type="nucleotide sequence ID" value="NZ_CCAZ020000001.1"/>
</dbReference>
<evidence type="ECO:0000256" key="1">
    <source>
        <dbReference type="ARBA" id="ARBA00003502"/>
    </source>
</evidence>
<evidence type="ECO:0000256" key="2">
    <source>
        <dbReference type="ARBA" id="ARBA00009437"/>
    </source>
</evidence>
<keyword evidence="3" id="KW-0805">Transcription regulation</keyword>
<evidence type="ECO:0000313" key="8">
    <source>
        <dbReference type="Proteomes" id="UP000035762"/>
    </source>
</evidence>
<comment type="function">
    <text evidence="1">NodD regulates the expression of the nodABCFE genes which encode other nodulation proteins. NodD is also a negative regulator of its own expression. Binds flavonoids as inducers.</text>
</comment>
<keyword evidence="4" id="KW-0238">DNA-binding</keyword>
<evidence type="ECO:0000259" key="6">
    <source>
        <dbReference type="PROSITE" id="PS50931"/>
    </source>
</evidence>
<comment type="similarity">
    <text evidence="2">Belongs to the LysR transcriptional regulatory family.</text>
</comment>
<dbReference type="InterPro" id="IPR036388">
    <property type="entry name" value="WH-like_DNA-bd_sf"/>
</dbReference>
<dbReference type="PRINTS" id="PR00039">
    <property type="entry name" value="HTHLYSR"/>
</dbReference>
<accession>A0A090MSN3</accession>
<dbReference type="InterPro" id="IPR005119">
    <property type="entry name" value="LysR_subst-bd"/>
</dbReference>
<dbReference type="AlphaFoldDB" id="A0A090MSN3"/>
<dbReference type="PANTHER" id="PTHR30419:SF8">
    <property type="entry name" value="NITROGEN ASSIMILATION TRANSCRIPTIONAL ACTIVATOR-RELATED"/>
    <property type="match status" value="1"/>
</dbReference>
<keyword evidence="8" id="KW-1185">Reference proteome</keyword>
<sequence>MSKDLETISRRAIARLKFRDMQVFLLVVRFGSMAKAAQFLSLTQSAISQSIAEIEHVLGYRLLERGPKGVTPTIYGSKLLERVSEIFDSLDSGVRDLDFLSRPGTGLVRIGADMSFIASGLLSEIINDVENKFPQIRLDIIETTTKTAKPDYKELRDRSVDLIIGRISNETPDNELNVETLFEESMFVITGKNSSWAKSRGITLHSLKDAKWILASIDNMARSLVQNAFESQKIPFPEPQITTYSMQLRMQLLQERDYVTVMSETGFQYSRKNWALHKLPVDLKKKLPVAVLTLRQRSLPMAAETFMRSARDIAKRKRSQS</sequence>
<organism evidence="7 8">
    <name type="scientific">Afipia felis</name>
    <name type="common">Cat scratch disease bacillus</name>
    <dbReference type="NCBI Taxonomy" id="1035"/>
    <lineage>
        <taxon>Bacteria</taxon>
        <taxon>Pseudomonadati</taxon>
        <taxon>Pseudomonadota</taxon>
        <taxon>Alphaproteobacteria</taxon>
        <taxon>Hyphomicrobiales</taxon>
        <taxon>Nitrobacteraceae</taxon>
        <taxon>Afipia</taxon>
    </lineage>
</organism>
<dbReference type="InterPro" id="IPR050950">
    <property type="entry name" value="HTH-type_LysR_regulators"/>
</dbReference>
<dbReference type="SUPFAM" id="SSF53850">
    <property type="entry name" value="Periplasmic binding protein-like II"/>
    <property type="match status" value="1"/>
</dbReference>
<dbReference type="GO" id="GO:0003700">
    <property type="term" value="F:DNA-binding transcription factor activity"/>
    <property type="evidence" value="ECO:0007669"/>
    <property type="project" value="InterPro"/>
</dbReference>
<dbReference type="InterPro" id="IPR036390">
    <property type="entry name" value="WH_DNA-bd_sf"/>
</dbReference>
<reference evidence="7 8" key="1">
    <citation type="journal article" date="2014" name="Genome Announc.">
        <title>Genome Sequence of Afipia felis Strain 76713, Isolated in Hospital Water Using an Amoeba Co-Culture Procedure.</title>
        <authorList>
            <person name="Benamar S."/>
            <person name="La Scola B."/>
            <person name="Croce O."/>
        </authorList>
    </citation>
    <scope>NUCLEOTIDE SEQUENCE [LARGE SCALE GENOMIC DNA]</scope>
    <source>
        <strain evidence="7 8">76713</strain>
    </source>
</reference>
<dbReference type="InterPro" id="IPR000847">
    <property type="entry name" value="LysR_HTH_N"/>
</dbReference>
<protein>
    <submittedName>
        <fullName evidence="7">Galactose-binding protein regulator</fullName>
    </submittedName>
</protein>
<evidence type="ECO:0000313" key="7">
    <source>
        <dbReference type="EMBL" id="CEG08639.1"/>
    </source>
</evidence>
<dbReference type="SUPFAM" id="SSF46785">
    <property type="entry name" value="Winged helix' DNA-binding domain"/>
    <property type="match status" value="1"/>
</dbReference>
<comment type="caution">
    <text evidence="7">The sequence shown here is derived from an EMBL/GenBank/DDBJ whole genome shotgun (WGS) entry which is preliminary data.</text>
</comment>
<keyword evidence="5" id="KW-0804">Transcription</keyword>
<dbReference type="Pfam" id="PF03466">
    <property type="entry name" value="LysR_substrate"/>
    <property type="match status" value="1"/>
</dbReference>
<evidence type="ECO:0000256" key="4">
    <source>
        <dbReference type="ARBA" id="ARBA00023125"/>
    </source>
</evidence>
<dbReference type="OrthoDB" id="9808620at2"/>
<dbReference type="EMBL" id="CCAZ020000001">
    <property type="protein sequence ID" value="CEG08639.1"/>
    <property type="molecule type" value="Genomic_DNA"/>
</dbReference>
<dbReference type="PROSITE" id="PS50931">
    <property type="entry name" value="HTH_LYSR"/>
    <property type="match status" value="1"/>
</dbReference>
<proteinExistence type="inferred from homology"/>
<dbReference type="Pfam" id="PF00126">
    <property type="entry name" value="HTH_1"/>
    <property type="match status" value="1"/>
</dbReference>